<dbReference type="GO" id="GO:0016020">
    <property type="term" value="C:membrane"/>
    <property type="evidence" value="ECO:0007669"/>
    <property type="project" value="UniProtKB-SubCell"/>
</dbReference>
<name>A0A543ICI4_9ACTN</name>
<feature type="transmembrane region" description="Helical" evidence="6">
    <location>
        <begin position="86"/>
        <end position="105"/>
    </location>
</feature>
<dbReference type="PANTHER" id="PTHR31310">
    <property type="match status" value="1"/>
</dbReference>
<keyword evidence="3 6" id="KW-1133">Transmembrane helix</keyword>
<feature type="transmembrane region" description="Helical" evidence="6">
    <location>
        <begin position="167"/>
        <end position="186"/>
    </location>
</feature>
<evidence type="ECO:0000313" key="8">
    <source>
        <dbReference type="EMBL" id="TQM68294.1"/>
    </source>
</evidence>
<evidence type="ECO:0000313" key="9">
    <source>
        <dbReference type="Proteomes" id="UP000316706"/>
    </source>
</evidence>
<organism evidence="8 9">
    <name type="scientific">Actinomadura hallensis</name>
    <dbReference type="NCBI Taxonomy" id="337895"/>
    <lineage>
        <taxon>Bacteria</taxon>
        <taxon>Bacillati</taxon>
        <taxon>Actinomycetota</taxon>
        <taxon>Actinomycetes</taxon>
        <taxon>Streptosporangiales</taxon>
        <taxon>Thermomonosporaceae</taxon>
        <taxon>Actinomadura</taxon>
    </lineage>
</organism>
<feature type="region of interest" description="Disordered" evidence="5">
    <location>
        <begin position="240"/>
        <end position="294"/>
    </location>
</feature>
<dbReference type="AlphaFoldDB" id="A0A543ICI4"/>
<feature type="domain" description="Inositolphosphotransferase Aur1/Ipt1" evidence="7">
    <location>
        <begin position="63"/>
        <end position="230"/>
    </location>
</feature>
<feature type="transmembrane region" description="Helical" evidence="6">
    <location>
        <begin position="219"/>
        <end position="236"/>
    </location>
</feature>
<dbReference type="InterPro" id="IPR052185">
    <property type="entry name" value="IPC_Synthase-Related"/>
</dbReference>
<evidence type="ECO:0000256" key="5">
    <source>
        <dbReference type="SAM" id="MobiDB-lite"/>
    </source>
</evidence>
<feature type="transmembrane region" description="Helical" evidence="6">
    <location>
        <begin position="117"/>
        <end position="135"/>
    </location>
</feature>
<dbReference type="Proteomes" id="UP000316706">
    <property type="component" value="Unassembled WGS sequence"/>
</dbReference>
<keyword evidence="9" id="KW-1185">Reference proteome</keyword>
<keyword evidence="2 6" id="KW-0812">Transmembrane</keyword>
<dbReference type="InterPro" id="IPR026841">
    <property type="entry name" value="Aur1/Ipt1"/>
</dbReference>
<evidence type="ECO:0000256" key="6">
    <source>
        <dbReference type="SAM" id="Phobius"/>
    </source>
</evidence>
<dbReference type="PANTHER" id="PTHR31310:SF7">
    <property type="entry name" value="PA-PHOSPHATASE RELATED-FAMILY PROTEIN DDB_G0268928"/>
    <property type="match status" value="1"/>
</dbReference>
<reference evidence="8 9" key="1">
    <citation type="submission" date="2019-06" db="EMBL/GenBank/DDBJ databases">
        <title>Sequencing the genomes of 1000 actinobacteria strains.</title>
        <authorList>
            <person name="Klenk H.-P."/>
        </authorList>
    </citation>
    <scope>NUCLEOTIDE SEQUENCE [LARGE SCALE GENOMIC DNA]</scope>
    <source>
        <strain evidence="8 9">DSM 45043</strain>
    </source>
</reference>
<evidence type="ECO:0000256" key="4">
    <source>
        <dbReference type="ARBA" id="ARBA00023136"/>
    </source>
</evidence>
<protein>
    <submittedName>
        <fullName evidence="8">PAP2 superfamily protein</fullName>
    </submittedName>
</protein>
<accession>A0A543ICI4</accession>
<comment type="caution">
    <text evidence="8">The sequence shown here is derived from an EMBL/GenBank/DDBJ whole genome shotgun (WGS) entry which is preliminary data.</text>
</comment>
<evidence type="ECO:0000256" key="3">
    <source>
        <dbReference type="ARBA" id="ARBA00022989"/>
    </source>
</evidence>
<comment type="subcellular location">
    <subcellularLocation>
        <location evidence="1">Membrane</location>
        <topology evidence="1">Multi-pass membrane protein</topology>
    </subcellularLocation>
</comment>
<dbReference type="EMBL" id="VFPO01000001">
    <property type="protein sequence ID" value="TQM68294.1"/>
    <property type="molecule type" value="Genomic_DNA"/>
</dbReference>
<evidence type="ECO:0000259" key="7">
    <source>
        <dbReference type="Pfam" id="PF14378"/>
    </source>
</evidence>
<sequence length="294" mass="31215">MASGGVSTAGPRGAFGRMRPLATEAGLLAVLFAFYRWGRALLDHGPGKAMENAARLWEFQRSWLPSEVEFQQWALGWEHTAFLANLYYVGMHFPGTTLLLVWLYLRHRSSYSRVRNELVLLTGAGLAVHVLFPLAPPRLAGIGAVDTMLTVGPSAYPPTADGIANQYAAMPSLHVGWAILVAVAVVRVSRSRWRWVVAMHAPVTVLVVVVTANHYWTDGLVAAVLLAGAMAGAAAIERARRSGADDAPEAPGPAGPGRPAGDRPDPAARPVPSGEACGDPPGGQRPARDDLVPA</sequence>
<gene>
    <name evidence="8" type="ORF">FHX41_1937</name>
</gene>
<evidence type="ECO:0000256" key="2">
    <source>
        <dbReference type="ARBA" id="ARBA00022692"/>
    </source>
</evidence>
<dbReference type="CDD" id="cd03386">
    <property type="entry name" value="PAP2_Aur1_like"/>
    <property type="match status" value="1"/>
</dbReference>
<keyword evidence="4 6" id="KW-0472">Membrane</keyword>
<feature type="transmembrane region" description="Helical" evidence="6">
    <location>
        <begin position="21"/>
        <end position="38"/>
    </location>
</feature>
<proteinExistence type="predicted"/>
<dbReference type="Pfam" id="PF14378">
    <property type="entry name" value="PAP2_3"/>
    <property type="match status" value="1"/>
</dbReference>
<feature type="transmembrane region" description="Helical" evidence="6">
    <location>
        <begin position="193"/>
        <end position="213"/>
    </location>
</feature>
<evidence type="ECO:0000256" key="1">
    <source>
        <dbReference type="ARBA" id="ARBA00004141"/>
    </source>
</evidence>